<dbReference type="Proteomes" id="UP001221411">
    <property type="component" value="Unassembled WGS sequence"/>
</dbReference>
<dbReference type="RefSeq" id="WP_271916750.1">
    <property type="nucleotide sequence ID" value="NZ_JAQNDO010000001.1"/>
</dbReference>
<evidence type="ECO:0008006" key="5">
    <source>
        <dbReference type="Google" id="ProtNLM"/>
    </source>
</evidence>
<protein>
    <recommendedName>
        <fullName evidence="5">Tetratricopeptide repeat protein</fullName>
    </recommendedName>
</protein>
<evidence type="ECO:0000256" key="1">
    <source>
        <dbReference type="SAM" id="MobiDB-lite"/>
    </source>
</evidence>
<sequence length="550" mass="57981">MRPLGFFPRALLALAVGSPLLCALPAHAAAPKDAQAEKAITQAMDVDYLETKFDQAEKRLRAAIDACGADKCTPSVKARALVALGVVLAGGKKQLEDAREVFVEALTLDKAAKPDEDMSSGEVKYAYENARKQLKLDGAPGSAPGGQAAPSGQGMTHTPPAEQRVNTPLPLYVRLAPELLQDAKKVTVTFLAPGASDWKTLVMKKVGEFGFGINVPCTDVTKEGKLDYYITITDADGAIVTGAGSRAQPLSTAIKARIEGEPPSWPGFAPPELCVKVESGPKQCLDDNQCNAGYACISGECTKKPDAFEEPKDTGPRKNWVSLTISPDISIFSGKDVCAVDVQERDHFVCVREDGSRYLGAPTPGVANNVSGGLALSTIRVMAGYDRLFLDNILAGVRIGFAFRTSSAEEASFLPVHAELRGTYFIGKNPFASLGARPFVFAAAGLAQIDTPVNVQVLEDGVACGAANPGDQNSPCTKPGNPTYEGSRVEPRVQSLKAYKQAGQGFLALGGGLQYAPLERVAISVGLRANVTLPVVTFVLTPEVGATIGF</sequence>
<dbReference type="EMBL" id="JAQNDO010000001">
    <property type="protein sequence ID" value="MDC0741487.1"/>
    <property type="molecule type" value="Genomic_DNA"/>
</dbReference>
<keyword evidence="2" id="KW-0732">Signal</keyword>
<evidence type="ECO:0000256" key="2">
    <source>
        <dbReference type="SAM" id="SignalP"/>
    </source>
</evidence>
<gene>
    <name evidence="3" type="ORF">POL67_09035</name>
</gene>
<proteinExistence type="predicted"/>
<name>A0ABT5EJE1_9BACT</name>
<feature type="signal peptide" evidence="2">
    <location>
        <begin position="1"/>
        <end position="28"/>
    </location>
</feature>
<evidence type="ECO:0000313" key="4">
    <source>
        <dbReference type="Proteomes" id="UP001221411"/>
    </source>
</evidence>
<feature type="region of interest" description="Disordered" evidence="1">
    <location>
        <begin position="136"/>
        <end position="164"/>
    </location>
</feature>
<reference evidence="3 4" key="1">
    <citation type="submission" date="2022-11" db="EMBL/GenBank/DDBJ databases">
        <title>Minimal conservation of predation-associated metabolite biosynthetic gene clusters underscores biosynthetic potential of Myxococcota including descriptions for ten novel species: Archangium lansinium sp. nov., Myxococcus landrumus sp. nov., Nannocystis bai.</title>
        <authorList>
            <person name="Ahearne A."/>
            <person name="Stevens C."/>
            <person name="Dowd S."/>
        </authorList>
    </citation>
    <scope>NUCLEOTIDE SEQUENCE [LARGE SCALE GENOMIC DNA]</scope>
    <source>
        <strain evidence="3 4">RJM3</strain>
    </source>
</reference>
<accession>A0ABT5EJE1</accession>
<keyword evidence="4" id="KW-1185">Reference proteome</keyword>
<evidence type="ECO:0000313" key="3">
    <source>
        <dbReference type="EMBL" id="MDC0741487.1"/>
    </source>
</evidence>
<comment type="caution">
    <text evidence="3">The sequence shown here is derived from an EMBL/GenBank/DDBJ whole genome shotgun (WGS) entry which is preliminary data.</text>
</comment>
<feature type="chain" id="PRO_5047491430" description="Tetratricopeptide repeat protein" evidence="2">
    <location>
        <begin position="29"/>
        <end position="550"/>
    </location>
</feature>
<organism evidence="3 4">
    <name type="scientific">Polyangium mundeleinium</name>
    <dbReference type="NCBI Taxonomy" id="2995306"/>
    <lineage>
        <taxon>Bacteria</taxon>
        <taxon>Pseudomonadati</taxon>
        <taxon>Myxococcota</taxon>
        <taxon>Polyangia</taxon>
        <taxon>Polyangiales</taxon>
        <taxon>Polyangiaceae</taxon>
        <taxon>Polyangium</taxon>
    </lineage>
</organism>
<feature type="compositionally biased region" description="Low complexity" evidence="1">
    <location>
        <begin position="138"/>
        <end position="154"/>
    </location>
</feature>